<dbReference type="Proteomes" id="UP000605427">
    <property type="component" value="Unassembled WGS sequence"/>
</dbReference>
<dbReference type="PANTHER" id="PTHR40469">
    <property type="entry name" value="SECRETED GLYCOSYL HYDROLASE"/>
    <property type="match status" value="1"/>
</dbReference>
<keyword evidence="3" id="KW-1185">Reference proteome</keyword>
<dbReference type="Gene3D" id="3.40.50.880">
    <property type="match status" value="1"/>
</dbReference>
<gene>
    <name evidence="2" type="ORF">GCM10007362_25310</name>
</gene>
<organism evidence="2 3">
    <name type="scientific">Saccharibacillus endophyticus</name>
    <dbReference type="NCBI Taxonomy" id="2060666"/>
    <lineage>
        <taxon>Bacteria</taxon>
        <taxon>Bacillati</taxon>
        <taxon>Bacillota</taxon>
        <taxon>Bacilli</taxon>
        <taxon>Bacillales</taxon>
        <taxon>Paenibacillaceae</taxon>
        <taxon>Saccharibacillus</taxon>
    </lineage>
</organism>
<dbReference type="EMBL" id="BMDD01000003">
    <property type="protein sequence ID" value="GGH79071.1"/>
    <property type="molecule type" value="Genomic_DNA"/>
</dbReference>
<dbReference type="SUPFAM" id="SSF52317">
    <property type="entry name" value="Class I glutamine amidotransferase-like"/>
    <property type="match status" value="1"/>
</dbReference>
<evidence type="ECO:0000313" key="2">
    <source>
        <dbReference type="EMBL" id="GGH79071.1"/>
    </source>
</evidence>
<comment type="caution">
    <text evidence="2">The sequence shown here is derived from an EMBL/GenBank/DDBJ whole genome shotgun (WGS) entry which is preliminary data.</text>
</comment>
<dbReference type="RefSeq" id="WP_172243863.1">
    <property type="nucleotide sequence ID" value="NZ_BMDD01000003.1"/>
</dbReference>
<dbReference type="Pfam" id="PF06283">
    <property type="entry name" value="ThuA"/>
    <property type="match status" value="1"/>
</dbReference>
<accession>A0ABQ1ZWN1</accession>
<dbReference type="InterPro" id="IPR029010">
    <property type="entry name" value="ThuA-like"/>
</dbReference>
<protein>
    <recommendedName>
        <fullName evidence="1">ThuA-like domain-containing protein</fullName>
    </recommendedName>
</protein>
<name>A0ABQ1ZWN1_9BACL</name>
<sequence length="216" mass="24578">MKVWAICGDHWHPANTVRQGLNKLENGEFQFTITEQLEEFDAERLKDYPIVMVCRANSQSDEEKEFWMNEAVQQAFEHYVERGGSLLAVHAGTAGYKEPGVFRRLIGGAFVHHPEACTVTIHPDKQHPIAEGVEEFSVHDEHYFMEWEDPIADLIMTTVSEHGAQPGGWTRTYGKGRVCVLTPGHEAEVWTHPSYQKLLRNALYWCAQKDAAENNA</sequence>
<feature type="domain" description="ThuA-like" evidence="1">
    <location>
        <begin position="24"/>
        <end position="206"/>
    </location>
</feature>
<dbReference type="PANTHER" id="PTHR40469:SF2">
    <property type="entry name" value="GALACTOSE-BINDING DOMAIN-LIKE SUPERFAMILY PROTEIN"/>
    <property type="match status" value="1"/>
</dbReference>
<proteinExistence type="predicted"/>
<evidence type="ECO:0000313" key="3">
    <source>
        <dbReference type="Proteomes" id="UP000605427"/>
    </source>
</evidence>
<evidence type="ECO:0000259" key="1">
    <source>
        <dbReference type="Pfam" id="PF06283"/>
    </source>
</evidence>
<dbReference type="InterPro" id="IPR029062">
    <property type="entry name" value="Class_I_gatase-like"/>
</dbReference>
<reference evidence="3" key="1">
    <citation type="journal article" date="2019" name="Int. J. Syst. Evol. Microbiol.">
        <title>The Global Catalogue of Microorganisms (GCM) 10K type strain sequencing project: providing services to taxonomists for standard genome sequencing and annotation.</title>
        <authorList>
            <consortium name="The Broad Institute Genomics Platform"/>
            <consortium name="The Broad Institute Genome Sequencing Center for Infectious Disease"/>
            <person name="Wu L."/>
            <person name="Ma J."/>
        </authorList>
    </citation>
    <scope>NUCLEOTIDE SEQUENCE [LARGE SCALE GENOMIC DNA]</scope>
    <source>
        <strain evidence="3">CCM 8702</strain>
    </source>
</reference>